<organism evidence="1 2">
    <name type="scientific">Staurois parvus</name>
    <dbReference type="NCBI Taxonomy" id="386267"/>
    <lineage>
        <taxon>Eukaryota</taxon>
        <taxon>Metazoa</taxon>
        <taxon>Chordata</taxon>
        <taxon>Craniata</taxon>
        <taxon>Vertebrata</taxon>
        <taxon>Euteleostomi</taxon>
        <taxon>Amphibia</taxon>
        <taxon>Batrachia</taxon>
        <taxon>Anura</taxon>
        <taxon>Neobatrachia</taxon>
        <taxon>Ranoidea</taxon>
        <taxon>Ranidae</taxon>
        <taxon>Staurois</taxon>
    </lineage>
</organism>
<dbReference type="EMBL" id="CATNWA010007214">
    <property type="protein sequence ID" value="CAI9553573.1"/>
    <property type="molecule type" value="Genomic_DNA"/>
</dbReference>
<protein>
    <submittedName>
        <fullName evidence="1">Uncharacterized protein</fullName>
    </submittedName>
</protein>
<keyword evidence="2" id="KW-1185">Reference proteome</keyword>
<gene>
    <name evidence="1" type="ORF">SPARVUS_LOCUS4065918</name>
</gene>
<accession>A0ABN9C121</accession>
<dbReference type="Proteomes" id="UP001162483">
    <property type="component" value="Unassembled WGS sequence"/>
</dbReference>
<sequence>MWQRFYTEVRSYHTPEGSHWKEAISVF</sequence>
<reference evidence="1" key="1">
    <citation type="submission" date="2023-05" db="EMBL/GenBank/DDBJ databases">
        <authorList>
            <person name="Stuckert A."/>
        </authorList>
    </citation>
    <scope>NUCLEOTIDE SEQUENCE</scope>
</reference>
<evidence type="ECO:0000313" key="1">
    <source>
        <dbReference type="EMBL" id="CAI9553573.1"/>
    </source>
</evidence>
<evidence type="ECO:0000313" key="2">
    <source>
        <dbReference type="Proteomes" id="UP001162483"/>
    </source>
</evidence>
<proteinExistence type="predicted"/>
<name>A0ABN9C121_9NEOB</name>
<comment type="caution">
    <text evidence="1">The sequence shown here is derived from an EMBL/GenBank/DDBJ whole genome shotgun (WGS) entry which is preliminary data.</text>
</comment>